<evidence type="ECO:0000313" key="2">
    <source>
        <dbReference type="EMBL" id="GLC57965.1"/>
    </source>
</evidence>
<evidence type="ECO:0000256" key="1">
    <source>
        <dbReference type="SAM" id="MobiDB-lite"/>
    </source>
</evidence>
<evidence type="ECO:0000313" key="3">
    <source>
        <dbReference type="Proteomes" id="UP001165080"/>
    </source>
</evidence>
<comment type="caution">
    <text evidence="2">The sequence shown here is derived from an EMBL/GenBank/DDBJ whole genome shotgun (WGS) entry which is preliminary data.</text>
</comment>
<dbReference type="AlphaFoldDB" id="A0A9W6BU65"/>
<accession>A0A9W6BU65</accession>
<keyword evidence="3" id="KW-1185">Reference proteome</keyword>
<organism evidence="2 3">
    <name type="scientific">Pleodorina starrii</name>
    <dbReference type="NCBI Taxonomy" id="330485"/>
    <lineage>
        <taxon>Eukaryota</taxon>
        <taxon>Viridiplantae</taxon>
        <taxon>Chlorophyta</taxon>
        <taxon>core chlorophytes</taxon>
        <taxon>Chlorophyceae</taxon>
        <taxon>CS clade</taxon>
        <taxon>Chlamydomonadales</taxon>
        <taxon>Volvocaceae</taxon>
        <taxon>Pleodorina</taxon>
    </lineage>
</organism>
<proteinExistence type="predicted"/>
<feature type="region of interest" description="Disordered" evidence="1">
    <location>
        <begin position="134"/>
        <end position="160"/>
    </location>
</feature>
<dbReference type="Proteomes" id="UP001165080">
    <property type="component" value="Unassembled WGS sequence"/>
</dbReference>
<protein>
    <submittedName>
        <fullName evidence="2">Uncharacterized protein</fullName>
    </submittedName>
</protein>
<gene>
    <name evidence="2" type="primary">PLEST010331</name>
    <name evidence="2" type="ORF">PLESTB_001299400</name>
</gene>
<name>A0A9W6BU65_9CHLO</name>
<dbReference type="EMBL" id="BRXU01000020">
    <property type="protein sequence ID" value="GLC57965.1"/>
    <property type="molecule type" value="Genomic_DNA"/>
</dbReference>
<sequence>MGAPCHAIMFCTWTSLPAHTTPANLHNVVQAVRTLKAVLKANWPVNGWTPEALSSLKSEFSGNRSRLWELIVHMQRETPALPSPSTAAVATAVKEEDATSGSTAAVPAAPATSEASSGAATLAAAAAAGTQGLPLVKRAGPPNSQDATTPRRLGAGGGQQQLQTMTIPLLAQLGACRSRVAGAAAVDLALAAMPRAPGEQAVVYMPPALQAAAAAAAADAAAGADTDGEVLPGLGDLLPLLSAGGEAADAWLLLSDVYAARFPGLRATELLRLFKQLGVMTFPEPTARLVKLTAAELQAIPWAADDAAAGMSAQAPPQPSCKPKQPSEAVDAPVEVLDWSCLALLRLVLQAMGTPTTEADVVIPRLRLLAQLLAAHWDRFEAAMDARLLLEPLAPPLSSRRPQGPSSIAFELRELPWLVARLGGELCLRRPVEVFAPLRAITQVLGH</sequence>
<reference evidence="2 3" key="1">
    <citation type="journal article" date="2023" name="Commun. Biol.">
        <title>Reorganization of the ancestral sex-determining regions during the evolution of trioecy in Pleodorina starrii.</title>
        <authorList>
            <person name="Takahashi K."/>
            <person name="Suzuki S."/>
            <person name="Kawai-Toyooka H."/>
            <person name="Yamamoto K."/>
            <person name="Hamaji T."/>
            <person name="Ootsuki R."/>
            <person name="Yamaguchi H."/>
            <person name="Kawachi M."/>
            <person name="Higashiyama T."/>
            <person name="Nozaki H."/>
        </authorList>
    </citation>
    <scope>NUCLEOTIDE SEQUENCE [LARGE SCALE GENOMIC DNA]</scope>
    <source>
        <strain evidence="2 3">NIES-4479</strain>
    </source>
</reference>